<dbReference type="InterPro" id="IPR036291">
    <property type="entry name" value="NAD(P)-bd_dom_sf"/>
</dbReference>
<keyword evidence="2 4" id="KW-0560">Oxidoreductase</keyword>
<feature type="domain" description="D-isomer specific 2-hydroxyacid dehydrogenase NAD-binding" evidence="6">
    <location>
        <begin position="113"/>
        <end position="300"/>
    </location>
</feature>
<dbReference type="Pfam" id="PF00389">
    <property type="entry name" value="2-Hacid_dh"/>
    <property type="match status" value="1"/>
</dbReference>
<dbReference type="CDD" id="cd12186">
    <property type="entry name" value="LDH"/>
    <property type="match status" value="1"/>
</dbReference>
<dbReference type="Pfam" id="PF02826">
    <property type="entry name" value="2-Hacid_dh_C"/>
    <property type="match status" value="1"/>
</dbReference>
<feature type="domain" description="D-isomer specific 2-hydroxyacid dehydrogenase catalytic" evidence="5">
    <location>
        <begin position="11"/>
        <end position="326"/>
    </location>
</feature>
<dbReference type="Gene3D" id="3.40.50.720">
    <property type="entry name" value="NAD(P)-binding Rossmann-like Domain"/>
    <property type="match status" value="2"/>
</dbReference>
<dbReference type="PANTHER" id="PTHR43026">
    <property type="entry name" value="2-HYDROXYACID DEHYDROGENASE HOMOLOG 1-RELATED"/>
    <property type="match status" value="1"/>
</dbReference>
<organism evidence="7 8">
    <name type="scientific">Helcococcus ovis</name>
    <dbReference type="NCBI Taxonomy" id="72026"/>
    <lineage>
        <taxon>Bacteria</taxon>
        <taxon>Bacillati</taxon>
        <taxon>Bacillota</taxon>
        <taxon>Tissierellia</taxon>
        <taxon>Tissierellales</taxon>
        <taxon>Peptoniphilaceae</taxon>
        <taxon>Helcococcus</taxon>
    </lineage>
</organism>
<dbReference type="PANTHER" id="PTHR43026:SF1">
    <property type="entry name" value="2-HYDROXYACID DEHYDROGENASE HOMOLOG 1-RELATED"/>
    <property type="match status" value="1"/>
</dbReference>
<dbReference type="InterPro" id="IPR029752">
    <property type="entry name" value="D-isomer_DH_CS1"/>
</dbReference>
<dbReference type="Proteomes" id="UP000297454">
    <property type="component" value="Unassembled WGS sequence"/>
</dbReference>
<dbReference type="RefSeq" id="WP_134744548.1">
    <property type="nucleotide sequence ID" value="NZ_JBFNFK010000006.1"/>
</dbReference>
<dbReference type="GO" id="GO:0008720">
    <property type="term" value="F:D-lactate dehydrogenase (NAD+) activity"/>
    <property type="evidence" value="ECO:0007669"/>
    <property type="project" value="TreeGrafter"/>
</dbReference>
<keyword evidence="8" id="KW-1185">Reference proteome</keyword>
<gene>
    <name evidence="7" type="ORF">EQF91_07290</name>
</gene>
<reference evidence="7 8" key="1">
    <citation type="submission" date="2019-01" db="EMBL/GenBank/DDBJ databases">
        <title>Draft Genome Sequences of Helcococcus ovis Strains Isolated from the Uterus and Vagina of Dairy Cows with Metritis.</title>
        <authorList>
            <person name="Cunha F."/>
            <person name="Jeon S.J."/>
            <person name="Kutzer P."/>
            <person name="Galvao K.N."/>
        </authorList>
    </citation>
    <scope>NUCLEOTIDE SEQUENCE [LARGE SCALE GENOMIC DNA]</scope>
    <source>
        <strain evidence="7 8">KG-37</strain>
    </source>
</reference>
<dbReference type="SUPFAM" id="SSF51735">
    <property type="entry name" value="NAD(P)-binding Rossmann-fold domains"/>
    <property type="match status" value="1"/>
</dbReference>
<dbReference type="GO" id="GO:0051287">
    <property type="term" value="F:NAD binding"/>
    <property type="evidence" value="ECO:0007669"/>
    <property type="project" value="InterPro"/>
</dbReference>
<dbReference type="PROSITE" id="PS00065">
    <property type="entry name" value="D_2_HYDROXYACID_DH_1"/>
    <property type="match status" value="1"/>
</dbReference>
<evidence type="ECO:0000313" key="8">
    <source>
        <dbReference type="Proteomes" id="UP000297454"/>
    </source>
</evidence>
<comment type="caution">
    <text evidence="7">The sequence shown here is derived from an EMBL/GenBank/DDBJ whole genome shotgun (WGS) entry which is preliminary data.</text>
</comment>
<evidence type="ECO:0000259" key="5">
    <source>
        <dbReference type="Pfam" id="PF00389"/>
    </source>
</evidence>
<proteinExistence type="inferred from homology"/>
<dbReference type="AlphaFoldDB" id="A0A4R9C146"/>
<evidence type="ECO:0000256" key="1">
    <source>
        <dbReference type="ARBA" id="ARBA00005854"/>
    </source>
</evidence>
<evidence type="ECO:0000259" key="6">
    <source>
        <dbReference type="Pfam" id="PF02826"/>
    </source>
</evidence>
<evidence type="ECO:0000313" key="7">
    <source>
        <dbReference type="EMBL" id="TFF64743.1"/>
    </source>
</evidence>
<dbReference type="EMBL" id="SCFR01000030">
    <property type="protein sequence ID" value="TFF64743.1"/>
    <property type="molecule type" value="Genomic_DNA"/>
</dbReference>
<dbReference type="PROSITE" id="PS00671">
    <property type="entry name" value="D_2_HYDROXYACID_DH_3"/>
    <property type="match status" value="1"/>
</dbReference>
<accession>A0A4R9C146</accession>
<evidence type="ECO:0000256" key="2">
    <source>
        <dbReference type="ARBA" id="ARBA00023002"/>
    </source>
</evidence>
<name>A0A4R9C146_9FIRM</name>
<evidence type="ECO:0000256" key="3">
    <source>
        <dbReference type="ARBA" id="ARBA00023027"/>
    </source>
</evidence>
<dbReference type="InterPro" id="IPR058205">
    <property type="entry name" value="D-LDH-like"/>
</dbReference>
<keyword evidence="3" id="KW-0520">NAD</keyword>
<comment type="similarity">
    <text evidence="1 4">Belongs to the D-isomer specific 2-hydroxyacid dehydrogenase family.</text>
</comment>
<dbReference type="InterPro" id="IPR006139">
    <property type="entry name" value="D-isomer_2_OHA_DH_cat_dom"/>
</dbReference>
<dbReference type="InterPro" id="IPR029753">
    <property type="entry name" value="D-isomer_DH_CS"/>
</dbReference>
<sequence length="333" mass="36884">MNLVYFNLKDVEKKAVEQWKAQNPEINLEVTDKDLSLETKDMLIGKDAIIISQIKEIDDEVYKFAKEQGVKVLSTRSAGFDMYNKALLKKLGMKLTNVPSYSPNAIAEHTVCAALQISRNTAKIRKNVEKYNFTWASDLICREIRTLTVGIIGTGRIGTQAARLFKGLGAKVIGYDLYPNDAAKEVLTYVDSIEKLASQSDILSLHLPGLPEYTHVINDELISKMPDGAIILNSGRGNLVDTKAVLRALDSGKLLGAGLDVYENESKFITKDFSKEGDIDDEVLKELIKRDDVIFTPHTAYFSETAVENLVQGALNSAKNVVESGNDDCLVKY</sequence>
<evidence type="ECO:0000256" key="4">
    <source>
        <dbReference type="RuleBase" id="RU003719"/>
    </source>
</evidence>
<protein>
    <submittedName>
        <fullName evidence="7">D-2-hydroxyacid dehydrogenase</fullName>
    </submittedName>
</protein>
<dbReference type="InterPro" id="IPR006140">
    <property type="entry name" value="D-isomer_DH_NAD-bd"/>
</dbReference>
<dbReference type="SUPFAM" id="SSF52283">
    <property type="entry name" value="Formate/glycerate dehydrogenase catalytic domain-like"/>
    <property type="match status" value="1"/>
</dbReference>